<evidence type="ECO:0000313" key="2">
    <source>
        <dbReference type="EMBL" id="GAH23143.1"/>
    </source>
</evidence>
<keyword evidence="1" id="KW-0812">Transmembrane</keyword>
<organism evidence="2">
    <name type="scientific">marine sediment metagenome</name>
    <dbReference type="NCBI Taxonomy" id="412755"/>
    <lineage>
        <taxon>unclassified sequences</taxon>
        <taxon>metagenomes</taxon>
        <taxon>ecological metagenomes</taxon>
    </lineage>
</organism>
<accession>X1FQW3</accession>
<feature type="transmembrane region" description="Helical" evidence="1">
    <location>
        <begin position="142"/>
        <end position="160"/>
    </location>
</feature>
<dbReference type="AlphaFoldDB" id="X1FQW3"/>
<feature type="transmembrane region" description="Helical" evidence="1">
    <location>
        <begin position="112"/>
        <end position="136"/>
    </location>
</feature>
<protein>
    <submittedName>
        <fullName evidence="2">Uncharacterized protein</fullName>
    </submittedName>
</protein>
<feature type="transmembrane region" description="Helical" evidence="1">
    <location>
        <begin position="12"/>
        <end position="34"/>
    </location>
</feature>
<proteinExistence type="predicted"/>
<evidence type="ECO:0000256" key="1">
    <source>
        <dbReference type="SAM" id="Phobius"/>
    </source>
</evidence>
<feature type="non-terminal residue" evidence="2">
    <location>
        <position position="161"/>
    </location>
</feature>
<dbReference type="EMBL" id="BARU01004719">
    <property type="protein sequence ID" value="GAH23143.1"/>
    <property type="molecule type" value="Genomic_DNA"/>
</dbReference>
<reference evidence="2" key="1">
    <citation type="journal article" date="2014" name="Front. Microbiol.">
        <title>High frequency of phylogenetically diverse reductive dehalogenase-homologous genes in deep subseafloor sedimentary metagenomes.</title>
        <authorList>
            <person name="Kawai M."/>
            <person name="Futagami T."/>
            <person name="Toyoda A."/>
            <person name="Takaki Y."/>
            <person name="Nishi S."/>
            <person name="Hori S."/>
            <person name="Arai W."/>
            <person name="Tsubouchi T."/>
            <person name="Morono Y."/>
            <person name="Uchiyama I."/>
            <person name="Ito T."/>
            <person name="Fujiyama A."/>
            <person name="Inagaki F."/>
            <person name="Takami H."/>
        </authorList>
    </citation>
    <scope>NUCLEOTIDE SEQUENCE</scope>
    <source>
        <strain evidence="2">Expedition CK06-06</strain>
    </source>
</reference>
<keyword evidence="1" id="KW-1133">Transmembrane helix</keyword>
<keyword evidence="1" id="KW-0472">Membrane</keyword>
<comment type="caution">
    <text evidence="2">The sequence shown here is derived from an EMBL/GenBank/DDBJ whole genome shotgun (WGS) entry which is preliminary data.</text>
</comment>
<sequence length="161" mass="17850">MILEKLKKTPSDLILLIIAAIGIIILLVINMVVFEPLANSGFSYGILDFEFAWTKDQILVIFAEWETGAGIALQTNGVYWDFLYIIGYSVPLFALILLFTRKLSGKIVDIGLYMSLTPLVAGIFDLVENINLLIMLNDTPNFASFVPLIASLTAFIKFGLL</sequence>
<feature type="transmembrane region" description="Helical" evidence="1">
    <location>
        <begin position="82"/>
        <end position="100"/>
    </location>
</feature>
<name>X1FQW3_9ZZZZ</name>
<gene>
    <name evidence="2" type="ORF">S03H2_09337</name>
</gene>